<evidence type="ECO:0000313" key="15">
    <source>
        <dbReference type="Proteomes" id="UP001148125"/>
    </source>
</evidence>
<feature type="active site" description="Proton acceptor" evidence="12">
    <location>
        <position position="253"/>
    </location>
</feature>
<evidence type="ECO:0000259" key="13">
    <source>
        <dbReference type="Pfam" id="PF00294"/>
    </source>
</evidence>
<dbReference type="InterPro" id="IPR002139">
    <property type="entry name" value="Ribo/fructo_kinase"/>
</dbReference>
<evidence type="ECO:0000256" key="1">
    <source>
        <dbReference type="ARBA" id="ARBA00005380"/>
    </source>
</evidence>
<dbReference type="EC" id="2.7.1.15" evidence="2 12"/>
<dbReference type="Gene3D" id="3.40.1190.20">
    <property type="match status" value="1"/>
</dbReference>
<dbReference type="GO" id="GO:0004747">
    <property type="term" value="F:ribokinase activity"/>
    <property type="evidence" value="ECO:0007669"/>
    <property type="project" value="UniProtKB-EC"/>
</dbReference>
<sequence length="303" mass="32658">MTETRPKITVVGSINMDLITETSRFPSPGETILGENYTTLPGGKGANQAVAAARLGADVSFIGCIGADLNGEELKKKLLEEGIDVRGIDTSKVKPTGIAQITVTPDDNHIIVVPGANYELTSQWVEKNKGLIINCDIVVLQLEIPLPIVGEVITLAEQHGVPVLLNPAPAKELPENFLEKITYFTPNETEFMFLTGTSTAEGYEIAFRSLRQKGIQHVILTRGKQGVVFEKDQQFLKLPSRKVEVVDTTGAGDAFNGALAFGIASKQPLHEAVEFAIKVSAHAVTKIGAQAGMPTMEEVQRLQ</sequence>
<feature type="binding site" evidence="12">
    <location>
        <position position="253"/>
    </location>
    <ligand>
        <name>substrate</name>
    </ligand>
</feature>
<comment type="activity regulation">
    <text evidence="12">Activated by a monovalent cation that binds near, but not in, the active site. The most likely occupant of the site in vivo is potassium. Ion binding induces a conformational change that may alter substrate affinity.</text>
</comment>
<dbReference type="PANTHER" id="PTHR10584">
    <property type="entry name" value="SUGAR KINASE"/>
    <property type="match status" value="1"/>
</dbReference>
<dbReference type="PANTHER" id="PTHR10584:SF166">
    <property type="entry name" value="RIBOKINASE"/>
    <property type="match status" value="1"/>
</dbReference>
<keyword evidence="15" id="KW-1185">Reference proteome</keyword>
<comment type="pathway">
    <text evidence="12">Carbohydrate metabolism; D-ribose degradation; D-ribose 5-phosphate from beta-D-ribopyranose: step 2/2.</text>
</comment>
<dbReference type="InterPro" id="IPR011611">
    <property type="entry name" value="PfkB_dom"/>
</dbReference>
<feature type="binding site" evidence="12">
    <location>
        <begin position="221"/>
        <end position="226"/>
    </location>
    <ligand>
        <name>ATP</name>
        <dbReference type="ChEBI" id="CHEBI:30616"/>
    </ligand>
</feature>
<feature type="binding site" evidence="12">
    <location>
        <begin position="15"/>
        <end position="17"/>
    </location>
    <ligand>
        <name>substrate</name>
    </ligand>
</feature>
<keyword evidence="7 12" id="KW-0418">Kinase</keyword>
<evidence type="ECO:0000256" key="9">
    <source>
        <dbReference type="ARBA" id="ARBA00022842"/>
    </source>
</evidence>
<accession>A0ABT5VD24</accession>
<feature type="binding site" evidence="12">
    <location>
        <position position="143"/>
    </location>
    <ligand>
        <name>substrate</name>
    </ligand>
</feature>
<comment type="cofactor">
    <cofactor evidence="12">
        <name>Mg(2+)</name>
        <dbReference type="ChEBI" id="CHEBI:18420"/>
    </cofactor>
    <text evidence="12">Requires a divalent cation, most likely magnesium in vivo, as an electrophilic catalyst to aid phosphoryl group transfer. It is the chelate of the metal and the nucleotide that is the actual substrate.</text>
</comment>
<dbReference type="InterPro" id="IPR011877">
    <property type="entry name" value="Ribokinase"/>
</dbReference>
<evidence type="ECO:0000313" key="14">
    <source>
        <dbReference type="EMBL" id="MDE5413350.1"/>
    </source>
</evidence>
<evidence type="ECO:0000256" key="3">
    <source>
        <dbReference type="ARBA" id="ARBA00016943"/>
    </source>
</evidence>
<dbReference type="NCBIfam" id="TIGR02152">
    <property type="entry name" value="D_ribokin_bact"/>
    <property type="match status" value="1"/>
</dbReference>
<feature type="binding site" evidence="12">
    <location>
        <begin position="43"/>
        <end position="47"/>
    </location>
    <ligand>
        <name>substrate</name>
    </ligand>
</feature>
<evidence type="ECO:0000256" key="11">
    <source>
        <dbReference type="ARBA" id="ARBA00023277"/>
    </source>
</evidence>
<dbReference type="HAMAP" id="MF_01987">
    <property type="entry name" value="Ribokinase"/>
    <property type="match status" value="1"/>
</dbReference>
<dbReference type="CDD" id="cd01174">
    <property type="entry name" value="ribokinase"/>
    <property type="match status" value="1"/>
</dbReference>
<dbReference type="PROSITE" id="PS00584">
    <property type="entry name" value="PFKB_KINASES_2"/>
    <property type="match status" value="1"/>
</dbReference>
<evidence type="ECO:0000256" key="10">
    <source>
        <dbReference type="ARBA" id="ARBA00022958"/>
    </source>
</evidence>
<name>A0ABT5VD24_9BACI</name>
<dbReference type="SUPFAM" id="SSF53613">
    <property type="entry name" value="Ribokinase-like"/>
    <property type="match status" value="1"/>
</dbReference>
<keyword evidence="6 12" id="KW-0547">Nucleotide-binding</keyword>
<feature type="binding site" evidence="12">
    <location>
        <position position="247"/>
    </location>
    <ligand>
        <name>K(+)</name>
        <dbReference type="ChEBI" id="CHEBI:29103"/>
    </ligand>
</feature>
<keyword evidence="10 12" id="KW-0630">Potassium</keyword>
<feature type="binding site" evidence="12">
    <location>
        <position position="288"/>
    </location>
    <ligand>
        <name>K(+)</name>
        <dbReference type="ChEBI" id="CHEBI:29103"/>
    </ligand>
</feature>
<keyword evidence="4 12" id="KW-0808">Transferase</keyword>
<comment type="caution">
    <text evidence="12">Lacks conserved residue(s) required for the propagation of feature annotation.</text>
</comment>
<keyword evidence="12" id="KW-0963">Cytoplasm</keyword>
<comment type="subunit">
    <text evidence="12">Homodimer.</text>
</comment>
<evidence type="ECO:0000256" key="4">
    <source>
        <dbReference type="ARBA" id="ARBA00022679"/>
    </source>
</evidence>
<feature type="binding site" evidence="12">
    <location>
        <position position="187"/>
    </location>
    <ligand>
        <name>ATP</name>
        <dbReference type="ChEBI" id="CHEBI:30616"/>
    </ligand>
</feature>
<feature type="binding site" evidence="12">
    <location>
        <position position="249"/>
    </location>
    <ligand>
        <name>K(+)</name>
        <dbReference type="ChEBI" id="CHEBI:29103"/>
    </ligand>
</feature>
<keyword evidence="8 12" id="KW-0067">ATP-binding</keyword>
<evidence type="ECO:0000256" key="6">
    <source>
        <dbReference type="ARBA" id="ARBA00022741"/>
    </source>
</evidence>
<feature type="binding site" evidence="12">
    <location>
        <position position="283"/>
    </location>
    <ligand>
        <name>K(+)</name>
        <dbReference type="ChEBI" id="CHEBI:29103"/>
    </ligand>
</feature>
<reference evidence="14" key="1">
    <citation type="submission" date="2024-05" db="EMBL/GenBank/DDBJ databases">
        <title>Alkalihalobacillus sp. strain MEB203 novel alkaliphilic bacterium from Lonar Lake, India.</title>
        <authorList>
            <person name="Joshi A."/>
            <person name="Thite S."/>
            <person name="Mengade P."/>
        </authorList>
    </citation>
    <scope>NUCLEOTIDE SEQUENCE</scope>
    <source>
        <strain evidence="14">MEB 203</strain>
    </source>
</reference>
<comment type="caution">
    <text evidence="14">The sequence shown here is derived from an EMBL/GenBank/DDBJ whole genome shotgun (WGS) entry which is preliminary data.</text>
</comment>
<evidence type="ECO:0000256" key="7">
    <source>
        <dbReference type="ARBA" id="ARBA00022777"/>
    </source>
</evidence>
<protein>
    <recommendedName>
        <fullName evidence="3 12">Ribokinase</fullName>
        <shortName evidence="12">RK</shortName>
        <ecNumber evidence="2 12">2.7.1.15</ecNumber>
    </recommendedName>
</protein>
<feature type="binding site" evidence="12">
    <location>
        <position position="286"/>
    </location>
    <ligand>
        <name>K(+)</name>
        <dbReference type="ChEBI" id="CHEBI:29103"/>
    </ligand>
</feature>
<comment type="subcellular location">
    <subcellularLocation>
        <location evidence="12">Cytoplasm</location>
    </subcellularLocation>
</comment>
<comment type="similarity">
    <text evidence="12">Belongs to the carbohydrate kinase PfkB family. Ribokinase subfamily.</text>
</comment>
<comment type="catalytic activity">
    <reaction evidence="12">
        <text>D-ribose + ATP = D-ribose 5-phosphate + ADP + H(+)</text>
        <dbReference type="Rhea" id="RHEA:13697"/>
        <dbReference type="ChEBI" id="CHEBI:15378"/>
        <dbReference type="ChEBI" id="CHEBI:30616"/>
        <dbReference type="ChEBI" id="CHEBI:47013"/>
        <dbReference type="ChEBI" id="CHEBI:78346"/>
        <dbReference type="ChEBI" id="CHEBI:456216"/>
        <dbReference type="EC" id="2.7.1.15"/>
    </reaction>
</comment>
<dbReference type="PRINTS" id="PR00990">
    <property type="entry name" value="RIBOKINASE"/>
</dbReference>
<evidence type="ECO:0000256" key="12">
    <source>
        <dbReference type="HAMAP-Rule" id="MF_01987"/>
    </source>
</evidence>
<keyword evidence="11 12" id="KW-0119">Carbohydrate metabolism</keyword>
<dbReference type="InterPro" id="IPR002173">
    <property type="entry name" value="Carboh/pur_kinase_PfkB_CS"/>
</dbReference>
<feature type="binding site" evidence="12">
    <location>
        <begin position="252"/>
        <end position="253"/>
    </location>
    <ligand>
        <name>ATP</name>
        <dbReference type="ChEBI" id="CHEBI:30616"/>
    </ligand>
</feature>
<gene>
    <name evidence="12 14" type="primary">rbsK</name>
    <name evidence="14" type="ORF">N7Z68_08120</name>
</gene>
<dbReference type="EMBL" id="JAOTPO010000004">
    <property type="protein sequence ID" value="MDE5413350.1"/>
    <property type="molecule type" value="Genomic_DNA"/>
</dbReference>
<evidence type="ECO:0000256" key="8">
    <source>
        <dbReference type="ARBA" id="ARBA00022840"/>
    </source>
</evidence>
<dbReference type="RefSeq" id="WP_275117967.1">
    <property type="nucleotide sequence ID" value="NZ_JAOTPO010000004.1"/>
</dbReference>
<evidence type="ECO:0000256" key="2">
    <source>
        <dbReference type="ARBA" id="ARBA00012035"/>
    </source>
</evidence>
<organism evidence="14 15">
    <name type="scientific">Alkalihalobacterium chitinilyticum</name>
    <dbReference type="NCBI Taxonomy" id="2980103"/>
    <lineage>
        <taxon>Bacteria</taxon>
        <taxon>Bacillati</taxon>
        <taxon>Bacillota</taxon>
        <taxon>Bacilli</taxon>
        <taxon>Bacillales</taxon>
        <taxon>Bacillaceae</taxon>
        <taxon>Alkalihalobacterium</taxon>
    </lineage>
</organism>
<evidence type="ECO:0000256" key="5">
    <source>
        <dbReference type="ARBA" id="ARBA00022723"/>
    </source>
</evidence>
<comment type="similarity">
    <text evidence="1">Belongs to the carbohydrate kinase pfkB family.</text>
</comment>
<dbReference type="Proteomes" id="UP001148125">
    <property type="component" value="Unassembled WGS sequence"/>
</dbReference>
<dbReference type="InterPro" id="IPR029056">
    <property type="entry name" value="Ribokinase-like"/>
</dbReference>
<comment type="function">
    <text evidence="12">Catalyzes the phosphorylation of ribose at O-5 in a reaction requiring ATP and magnesium. The resulting D-ribose-5-phosphate can then be used either for sythesis of nucleotides, histidine, and tryptophan, or as a component of the pentose phosphate pathway.</text>
</comment>
<dbReference type="Pfam" id="PF00294">
    <property type="entry name" value="PfkB"/>
    <property type="match status" value="1"/>
</dbReference>
<keyword evidence="9 12" id="KW-0460">Magnesium</keyword>
<proteinExistence type="inferred from homology"/>
<feature type="domain" description="Carbohydrate kinase PfkB" evidence="13">
    <location>
        <begin position="7"/>
        <end position="295"/>
    </location>
</feature>
<keyword evidence="5 12" id="KW-0479">Metal-binding</keyword>